<dbReference type="GO" id="GO:0009236">
    <property type="term" value="P:cobalamin biosynthetic process"/>
    <property type="evidence" value="ECO:0007669"/>
    <property type="project" value="UniProtKB-UniPathway"/>
</dbReference>
<dbReference type="eggNOG" id="COG2087">
    <property type="taxonomic scope" value="Bacteria"/>
</dbReference>
<dbReference type="InterPro" id="IPR003203">
    <property type="entry name" value="CobU/CobP"/>
</dbReference>
<dbReference type="InterPro" id="IPR027417">
    <property type="entry name" value="P-loop_NTPase"/>
</dbReference>
<keyword evidence="12 19" id="KW-0547">Nucleotide-binding</keyword>
<evidence type="ECO:0000256" key="7">
    <source>
        <dbReference type="ARBA" id="ARBA00007490"/>
    </source>
</evidence>
<dbReference type="PANTHER" id="PTHR34848">
    <property type="match status" value="1"/>
</dbReference>
<dbReference type="Pfam" id="PF02283">
    <property type="entry name" value="CobU"/>
    <property type="match status" value="1"/>
</dbReference>
<evidence type="ECO:0000256" key="13">
    <source>
        <dbReference type="ARBA" id="ARBA00022777"/>
    </source>
</evidence>
<evidence type="ECO:0000256" key="4">
    <source>
        <dbReference type="ARBA" id="ARBA00003889"/>
    </source>
</evidence>
<dbReference type="AlphaFoldDB" id="D1B7E2"/>
<keyword evidence="13" id="KW-0418">Kinase</keyword>
<evidence type="ECO:0000256" key="14">
    <source>
        <dbReference type="ARBA" id="ARBA00022840"/>
    </source>
</evidence>
<dbReference type="PANTHER" id="PTHR34848:SF1">
    <property type="entry name" value="BIFUNCTIONAL ADENOSYLCOBALAMIN BIOSYNTHESIS PROTEIN COBU"/>
    <property type="match status" value="1"/>
</dbReference>
<dbReference type="EMBL" id="CP001818">
    <property type="protein sequence ID" value="ACZ19933.1"/>
    <property type="molecule type" value="Genomic_DNA"/>
</dbReference>
<dbReference type="GO" id="GO:0008820">
    <property type="term" value="F:cobinamide phosphate guanylyltransferase activity"/>
    <property type="evidence" value="ECO:0007669"/>
    <property type="project" value="UniProtKB-EC"/>
</dbReference>
<evidence type="ECO:0000313" key="20">
    <source>
        <dbReference type="EMBL" id="ACZ19933.1"/>
    </source>
</evidence>
<gene>
    <name evidence="20" type="ordered locus">Taci_1719</name>
</gene>
<proteinExistence type="inferred from homology"/>
<reference evidence="20 21" key="1">
    <citation type="journal article" date="2009" name="Stand. Genomic Sci.">
        <title>Complete genome sequence of Thermanaerovibrio acidaminovorans type strain (Su883).</title>
        <authorList>
            <person name="Chovatia M."/>
            <person name="Sikorski J."/>
            <person name="Schroder M."/>
            <person name="Lapidus A."/>
            <person name="Nolan M."/>
            <person name="Tice H."/>
            <person name="Glavina Del Rio T."/>
            <person name="Copeland A."/>
            <person name="Cheng J.F."/>
            <person name="Lucas S."/>
            <person name="Chen F."/>
            <person name="Bruce D."/>
            <person name="Goodwin L."/>
            <person name="Pitluck S."/>
            <person name="Ivanova N."/>
            <person name="Mavromatis K."/>
            <person name="Ovchinnikova G."/>
            <person name="Pati A."/>
            <person name="Chen A."/>
            <person name="Palaniappan K."/>
            <person name="Land M."/>
            <person name="Hauser L."/>
            <person name="Chang Y.J."/>
            <person name="Jeffries C.D."/>
            <person name="Chain P."/>
            <person name="Saunders E."/>
            <person name="Detter J.C."/>
            <person name="Brettin T."/>
            <person name="Rohde M."/>
            <person name="Goker M."/>
            <person name="Spring S."/>
            <person name="Bristow J."/>
            <person name="Markowitz V."/>
            <person name="Hugenholtz P."/>
            <person name="Kyrpides N.C."/>
            <person name="Klenk H.P."/>
            <person name="Eisen J.A."/>
        </authorList>
    </citation>
    <scope>NUCLEOTIDE SEQUENCE [LARGE SCALE GENOMIC DNA]</scope>
    <source>
        <strain evidence="21">ATCC 49978 / DSM 6589 / Su883</strain>
    </source>
</reference>
<comment type="similarity">
    <text evidence="7">Belongs to the CobU/CobP family.</text>
</comment>
<feature type="active site" description="GMP-histidine intermediate" evidence="18">
    <location>
        <position position="48"/>
    </location>
</feature>
<dbReference type="RefSeq" id="WP_012870442.1">
    <property type="nucleotide sequence ID" value="NC_013522.1"/>
</dbReference>
<organism evidence="20 21">
    <name type="scientific">Thermanaerovibrio acidaminovorans (strain ATCC 49978 / DSM 6589 / Su883)</name>
    <name type="common">Selenomonas acidaminovorans</name>
    <dbReference type="NCBI Taxonomy" id="525903"/>
    <lineage>
        <taxon>Bacteria</taxon>
        <taxon>Thermotogati</taxon>
        <taxon>Synergistota</taxon>
        <taxon>Synergistia</taxon>
        <taxon>Synergistales</taxon>
        <taxon>Synergistaceae</taxon>
        <taxon>Thermanaerovibrio</taxon>
    </lineage>
</organism>
<feature type="binding site" evidence="19">
    <location>
        <begin position="32"/>
        <end position="34"/>
    </location>
    <ligand>
        <name>GTP</name>
        <dbReference type="ChEBI" id="CHEBI:37565"/>
    </ligand>
</feature>
<evidence type="ECO:0000256" key="15">
    <source>
        <dbReference type="ARBA" id="ARBA00023134"/>
    </source>
</evidence>
<feature type="binding site" evidence="19">
    <location>
        <position position="80"/>
    </location>
    <ligand>
        <name>GTP</name>
        <dbReference type="ChEBI" id="CHEBI:37565"/>
    </ligand>
</feature>
<keyword evidence="20" id="KW-0548">Nucleotidyltransferase</keyword>
<dbReference type="SUPFAM" id="SSF52540">
    <property type="entry name" value="P-loop containing nucleoside triphosphate hydrolases"/>
    <property type="match status" value="1"/>
</dbReference>
<dbReference type="GO" id="GO:0005525">
    <property type="term" value="F:GTP binding"/>
    <property type="evidence" value="ECO:0007669"/>
    <property type="project" value="UniProtKB-KW"/>
</dbReference>
<evidence type="ECO:0000256" key="5">
    <source>
        <dbReference type="ARBA" id="ARBA00004692"/>
    </source>
</evidence>
<evidence type="ECO:0000256" key="18">
    <source>
        <dbReference type="PIRSR" id="PIRSR006135-1"/>
    </source>
</evidence>
<keyword evidence="14" id="KW-0067">ATP-binding</keyword>
<dbReference type="KEGG" id="tai:Taci_1719"/>
<evidence type="ECO:0000313" key="21">
    <source>
        <dbReference type="Proteomes" id="UP000002030"/>
    </source>
</evidence>
<evidence type="ECO:0000256" key="6">
    <source>
        <dbReference type="ARBA" id="ARBA00005159"/>
    </source>
</evidence>
<dbReference type="GO" id="GO:0043752">
    <property type="term" value="F:adenosylcobinamide kinase activity"/>
    <property type="evidence" value="ECO:0007669"/>
    <property type="project" value="UniProtKB-EC"/>
</dbReference>
<comment type="function">
    <text evidence="4">Catalyzes ATP-dependent phosphorylation of adenosylcobinamide and addition of GMP to adenosylcobinamide phosphate.</text>
</comment>
<keyword evidence="21" id="KW-1185">Reference proteome</keyword>
<evidence type="ECO:0000256" key="16">
    <source>
        <dbReference type="ARBA" id="ARBA00029570"/>
    </source>
</evidence>
<evidence type="ECO:0000256" key="1">
    <source>
        <dbReference type="ARBA" id="ARBA00000312"/>
    </source>
</evidence>
<comment type="catalytic activity">
    <reaction evidence="3">
        <text>adenosylcob(III)inamide + GTP = adenosylcob(III)inamide phosphate + GDP + H(+)</text>
        <dbReference type="Rhea" id="RHEA:15765"/>
        <dbReference type="ChEBI" id="CHEBI:2480"/>
        <dbReference type="ChEBI" id="CHEBI:15378"/>
        <dbReference type="ChEBI" id="CHEBI:37565"/>
        <dbReference type="ChEBI" id="CHEBI:58189"/>
        <dbReference type="ChEBI" id="CHEBI:58502"/>
        <dbReference type="EC" id="2.7.1.156"/>
    </reaction>
</comment>
<dbReference type="EC" id="2.7.1.156" evidence="8"/>
<dbReference type="OrthoDB" id="9799422at2"/>
<evidence type="ECO:0000256" key="10">
    <source>
        <dbReference type="ARBA" id="ARBA00022573"/>
    </source>
</evidence>
<dbReference type="GO" id="GO:0005524">
    <property type="term" value="F:ATP binding"/>
    <property type="evidence" value="ECO:0007669"/>
    <property type="project" value="UniProtKB-KW"/>
</dbReference>
<comment type="pathway">
    <text evidence="5">Cofactor biosynthesis; adenosylcobalamin biosynthesis; adenosylcobalamin from cob(II)yrinate a,c-diamide: step 6/7.</text>
</comment>
<dbReference type="EC" id="2.7.7.62" evidence="9"/>
<evidence type="ECO:0000256" key="2">
    <source>
        <dbReference type="ARBA" id="ARBA00000711"/>
    </source>
</evidence>
<evidence type="ECO:0000256" key="3">
    <source>
        <dbReference type="ARBA" id="ARBA00001522"/>
    </source>
</evidence>
<evidence type="ECO:0000256" key="8">
    <source>
        <dbReference type="ARBA" id="ARBA00012016"/>
    </source>
</evidence>
<dbReference type="CDD" id="cd00544">
    <property type="entry name" value="CobU"/>
    <property type="match status" value="1"/>
</dbReference>
<dbReference type="Gene3D" id="3.40.50.300">
    <property type="entry name" value="P-loop containing nucleotide triphosphate hydrolases"/>
    <property type="match status" value="1"/>
</dbReference>
<evidence type="ECO:0000256" key="12">
    <source>
        <dbReference type="ARBA" id="ARBA00022741"/>
    </source>
</evidence>
<comment type="catalytic activity">
    <reaction evidence="1">
        <text>adenosylcob(III)inamide + ATP = adenosylcob(III)inamide phosphate + ADP + H(+)</text>
        <dbReference type="Rhea" id="RHEA:15769"/>
        <dbReference type="ChEBI" id="CHEBI:2480"/>
        <dbReference type="ChEBI" id="CHEBI:15378"/>
        <dbReference type="ChEBI" id="CHEBI:30616"/>
        <dbReference type="ChEBI" id="CHEBI:58502"/>
        <dbReference type="ChEBI" id="CHEBI:456216"/>
        <dbReference type="EC" id="2.7.1.156"/>
    </reaction>
</comment>
<comment type="pathway">
    <text evidence="6">Cofactor biosynthesis; adenosylcobalamin biosynthesis; adenosylcobalamin from cob(II)yrinate a,c-diamide: step 5/7.</text>
</comment>
<dbReference type="STRING" id="525903.Taci_1719"/>
<keyword evidence="11 20" id="KW-0808">Transferase</keyword>
<sequence length="183" mass="20490">MERILILGGVRSGKSRLAEVLTSRHRRVLYCATAEALDPEMEERVRLHRERRPPDWETWEGAPEEIFHAVSSFPGAVLVDCLTVWLSRICLADPSFQGDRWQDLKERALEMTRRLFSLEGPSHLVVVSNEVGFSLVPPNRMGRRFQELQGMANALGAAACDRVALVVAGVPLWIKGGDPHVVP</sequence>
<keyword evidence="15 19" id="KW-0342">GTP-binding</keyword>
<dbReference type="PIRSF" id="PIRSF006135">
    <property type="entry name" value="CobU"/>
    <property type="match status" value="1"/>
</dbReference>
<keyword evidence="10" id="KW-0169">Cobalamin biosynthesis</keyword>
<accession>D1B7E2</accession>
<dbReference type="Proteomes" id="UP000002030">
    <property type="component" value="Chromosome"/>
</dbReference>
<evidence type="ECO:0000256" key="11">
    <source>
        <dbReference type="ARBA" id="ARBA00022679"/>
    </source>
</evidence>
<feature type="binding site" evidence="19">
    <location>
        <position position="60"/>
    </location>
    <ligand>
        <name>GTP</name>
        <dbReference type="ChEBI" id="CHEBI:37565"/>
    </ligand>
</feature>
<protein>
    <recommendedName>
        <fullName evidence="16">Adenosylcobinamide kinase</fullName>
        <ecNumber evidence="8">2.7.1.156</ecNumber>
        <ecNumber evidence="9">2.7.7.62</ecNumber>
    </recommendedName>
    <alternativeName>
        <fullName evidence="17">Adenosylcobinamide-phosphate guanylyltransferase</fullName>
    </alternativeName>
</protein>
<evidence type="ECO:0000256" key="17">
    <source>
        <dbReference type="ARBA" id="ARBA00030571"/>
    </source>
</evidence>
<name>D1B7E2_THEAS</name>
<comment type="catalytic activity">
    <reaction evidence="2">
        <text>adenosylcob(III)inamide phosphate + GTP + H(+) = adenosylcob(III)inamide-GDP + diphosphate</text>
        <dbReference type="Rhea" id="RHEA:22712"/>
        <dbReference type="ChEBI" id="CHEBI:15378"/>
        <dbReference type="ChEBI" id="CHEBI:33019"/>
        <dbReference type="ChEBI" id="CHEBI:37565"/>
        <dbReference type="ChEBI" id="CHEBI:58502"/>
        <dbReference type="ChEBI" id="CHEBI:60487"/>
        <dbReference type="EC" id="2.7.7.62"/>
    </reaction>
</comment>
<dbReference type="HOGENOM" id="CLU_094161_0_1_0"/>
<dbReference type="PATRIC" id="fig|525903.6.peg.1709"/>
<evidence type="ECO:0000256" key="9">
    <source>
        <dbReference type="ARBA" id="ARBA00012523"/>
    </source>
</evidence>
<feature type="binding site" evidence="19">
    <location>
        <begin position="49"/>
        <end position="52"/>
    </location>
    <ligand>
        <name>GTP</name>
        <dbReference type="ChEBI" id="CHEBI:37565"/>
    </ligand>
</feature>
<feature type="binding site" evidence="19">
    <location>
        <begin position="8"/>
        <end position="15"/>
    </location>
    <ligand>
        <name>GTP</name>
        <dbReference type="ChEBI" id="CHEBI:37565"/>
    </ligand>
</feature>
<dbReference type="EnsemblBacteria" id="ACZ19933">
    <property type="protein sequence ID" value="ACZ19933"/>
    <property type="gene ID" value="Taci_1719"/>
</dbReference>
<dbReference type="UniPathway" id="UPA00148">
    <property type="reaction ID" value="UER00236"/>
</dbReference>
<evidence type="ECO:0000256" key="19">
    <source>
        <dbReference type="PIRSR" id="PIRSR006135-2"/>
    </source>
</evidence>